<gene>
    <name evidence="1" type="ORF">Q5Y72_17830</name>
</gene>
<name>A0ABT9JIR3_9RHOB</name>
<evidence type="ECO:0000313" key="1">
    <source>
        <dbReference type="EMBL" id="MDP5308942.1"/>
    </source>
</evidence>
<organism evidence="1 2">
    <name type="scientific">Paracoccus spongiarum</name>
    <dbReference type="NCBI Taxonomy" id="3064387"/>
    <lineage>
        <taxon>Bacteria</taxon>
        <taxon>Pseudomonadati</taxon>
        <taxon>Pseudomonadota</taxon>
        <taxon>Alphaproteobacteria</taxon>
        <taxon>Rhodobacterales</taxon>
        <taxon>Paracoccaceae</taxon>
        <taxon>Paracoccus</taxon>
    </lineage>
</organism>
<sequence>DFLWLKESMEDKDEESIEAKDLVRFQEVYMAEVHELLSKSVGAYVTDFGDLERVLLESANPLAVAAIAQELEWRNDRVWDVKSTTEARSRAWLNPLPESSLERAYVWAVLDVFYGDSAVDRDRAAMIARADVIANQTSDEDLDTPNTRIAEKIRSGELATKDDLLAVIRSEKTGVFKRFKAAQRIYEELKVRNRNTA</sequence>
<reference evidence="1 2" key="1">
    <citation type="submission" date="2023-08" db="EMBL/GenBank/DDBJ databases">
        <authorList>
            <person name="Park J.-S."/>
        </authorList>
    </citation>
    <scope>NUCLEOTIDE SEQUENCE [LARGE SCALE GENOMIC DNA]</scope>
    <source>
        <strain evidence="1 2">2205BS29-5</strain>
    </source>
</reference>
<dbReference type="RefSeq" id="WP_305964775.1">
    <property type="nucleotide sequence ID" value="NZ_JAVAMQ010000026.1"/>
</dbReference>
<comment type="caution">
    <text evidence="1">The sequence shown here is derived from an EMBL/GenBank/DDBJ whole genome shotgun (WGS) entry which is preliminary data.</text>
</comment>
<dbReference type="Proteomes" id="UP001224997">
    <property type="component" value="Unassembled WGS sequence"/>
</dbReference>
<proteinExistence type="predicted"/>
<protein>
    <submittedName>
        <fullName evidence="1">Uncharacterized protein</fullName>
    </submittedName>
</protein>
<dbReference type="EMBL" id="JAVAMQ010000026">
    <property type="protein sequence ID" value="MDP5308942.1"/>
    <property type="molecule type" value="Genomic_DNA"/>
</dbReference>
<keyword evidence="2" id="KW-1185">Reference proteome</keyword>
<evidence type="ECO:0000313" key="2">
    <source>
        <dbReference type="Proteomes" id="UP001224997"/>
    </source>
</evidence>
<accession>A0ABT9JIR3</accession>
<feature type="non-terminal residue" evidence="1">
    <location>
        <position position="1"/>
    </location>
</feature>